<evidence type="ECO:0000256" key="1">
    <source>
        <dbReference type="SAM" id="Phobius"/>
    </source>
</evidence>
<keyword evidence="3" id="KW-1185">Reference proteome</keyword>
<dbReference type="Pfam" id="PF12730">
    <property type="entry name" value="ABC2_membrane_4"/>
    <property type="match status" value="1"/>
</dbReference>
<proteinExistence type="predicted"/>
<feature type="transmembrane region" description="Helical" evidence="1">
    <location>
        <begin position="176"/>
        <end position="196"/>
    </location>
</feature>
<dbReference type="eggNOG" id="COG4200">
    <property type="taxonomic scope" value="Bacteria"/>
</dbReference>
<dbReference type="EMBL" id="BAVZ01000015">
    <property type="protein sequence ID" value="GAF09871.1"/>
    <property type="molecule type" value="Genomic_DNA"/>
</dbReference>
<keyword evidence="1" id="KW-0812">Transmembrane</keyword>
<protein>
    <submittedName>
        <fullName evidence="2">Permease</fullName>
    </submittedName>
</protein>
<gene>
    <name evidence="2" type="ORF">JCM16418_4031</name>
</gene>
<dbReference type="PANTHER" id="PTHR37305:SF1">
    <property type="entry name" value="MEMBRANE PROTEIN"/>
    <property type="match status" value="1"/>
</dbReference>
<evidence type="ECO:0000313" key="2">
    <source>
        <dbReference type="EMBL" id="GAF09871.1"/>
    </source>
</evidence>
<dbReference type="CDD" id="cd21809">
    <property type="entry name" value="ABC-2_lan_permease-like"/>
    <property type="match status" value="1"/>
</dbReference>
<keyword evidence="1" id="KW-0472">Membrane</keyword>
<accession>W7YYZ5</accession>
<dbReference type="PANTHER" id="PTHR37305">
    <property type="entry name" value="INTEGRAL MEMBRANE PROTEIN-RELATED"/>
    <property type="match status" value="1"/>
</dbReference>
<dbReference type="Proteomes" id="UP000019364">
    <property type="component" value="Unassembled WGS sequence"/>
</dbReference>
<evidence type="ECO:0000313" key="3">
    <source>
        <dbReference type="Proteomes" id="UP000019364"/>
    </source>
</evidence>
<sequence>MMLGRALSADFLKMRRKGIWFLAFLGPVGLLAMQALDFGLRYDYMMELNASDLWGALIQQLSFFVPLALFMGSTLIASLIANVEHQSGSWKQLLALPISRSAVFTSKYLLGVIVLLISCLLLSGGTIILGLALKFKAEIPIQQLLSFTFLPLLAALPLLAFQLWLSLIIKNQALPVTIGITASIASLFSGNFPAFVPLTWPTYSIMDSATKQLLLVLY</sequence>
<dbReference type="STRING" id="1236976.JCM16418_4031"/>
<organism evidence="2 3">
    <name type="scientific">Paenibacillus pini JCM 16418</name>
    <dbReference type="NCBI Taxonomy" id="1236976"/>
    <lineage>
        <taxon>Bacteria</taxon>
        <taxon>Bacillati</taxon>
        <taxon>Bacillota</taxon>
        <taxon>Bacilli</taxon>
        <taxon>Bacillales</taxon>
        <taxon>Paenibacillaceae</taxon>
        <taxon>Paenibacillus</taxon>
    </lineage>
</organism>
<name>W7YYZ5_9BACL</name>
<keyword evidence="1" id="KW-1133">Transmembrane helix</keyword>
<comment type="caution">
    <text evidence="2">The sequence shown here is derived from an EMBL/GenBank/DDBJ whole genome shotgun (WGS) entry which is preliminary data.</text>
</comment>
<reference evidence="2 3" key="1">
    <citation type="journal article" date="2014" name="Genome Announc.">
        <title>Draft Genome Sequence of Paenibacillus pini JCM 16418T, Isolated from the Rhizosphere of Pine Tree.</title>
        <authorList>
            <person name="Yuki M."/>
            <person name="Oshima K."/>
            <person name="Suda W."/>
            <person name="Oshida Y."/>
            <person name="Kitamura K."/>
            <person name="Iida Y."/>
            <person name="Hattori M."/>
            <person name="Ohkuma M."/>
        </authorList>
    </citation>
    <scope>NUCLEOTIDE SEQUENCE [LARGE SCALE GENOMIC DNA]</scope>
    <source>
        <strain evidence="2 3">JCM 16418</strain>
    </source>
</reference>
<dbReference type="AlphaFoldDB" id="W7YYZ5"/>
<dbReference type="RefSeq" id="WP_242403896.1">
    <property type="nucleotide sequence ID" value="NZ_BAVZ01000015.1"/>
</dbReference>
<feature type="transmembrane region" description="Helical" evidence="1">
    <location>
        <begin position="144"/>
        <end position="169"/>
    </location>
</feature>
<feature type="transmembrane region" description="Helical" evidence="1">
    <location>
        <begin position="63"/>
        <end position="83"/>
    </location>
</feature>
<feature type="transmembrane region" description="Helical" evidence="1">
    <location>
        <begin position="108"/>
        <end position="132"/>
    </location>
</feature>